<evidence type="ECO:0000256" key="2">
    <source>
        <dbReference type="ARBA" id="ARBA00005668"/>
    </source>
</evidence>
<comment type="caution">
    <text evidence="8">The sequence shown here is derived from an EMBL/GenBank/DDBJ whole genome shotgun (WGS) entry which is preliminary data.</text>
</comment>
<dbReference type="GO" id="GO:0005777">
    <property type="term" value="C:peroxisome"/>
    <property type="evidence" value="ECO:0007669"/>
    <property type="project" value="UniProtKB-SubCell"/>
</dbReference>
<dbReference type="PRINTS" id="PR00412">
    <property type="entry name" value="EPOXHYDRLASE"/>
</dbReference>
<dbReference type="Pfam" id="PF00561">
    <property type="entry name" value="Abhydrolase_1"/>
    <property type="match status" value="1"/>
</dbReference>
<evidence type="ECO:0000256" key="6">
    <source>
        <dbReference type="ARBA" id="ARBA00038334"/>
    </source>
</evidence>
<evidence type="ECO:0000256" key="1">
    <source>
        <dbReference type="ARBA" id="ARBA00004275"/>
    </source>
</evidence>
<dbReference type="EC" id="3.1.3.76" evidence="8"/>
<dbReference type="EC" id="3.3.2.10" evidence="8"/>
<dbReference type="GO" id="GO:0033885">
    <property type="term" value="F:10-hydroxy-9-(phosphonooxy)octadecanoate phosphatase activity"/>
    <property type="evidence" value="ECO:0007669"/>
    <property type="project" value="UniProtKB-EC"/>
</dbReference>
<dbReference type="Gene3D" id="3.40.50.1820">
    <property type="entry name" value="alpha/beta hydrolase"/>
    <property type="match status" value="1"/>
</dbReference>
<dbReference type="GO" id="GO:0004301">
    <property type="term" value="F:epoxide hydrolase activity"/>
    <property type="evidence" value="ECO:0007669"/>
    <property type="project" value="UniProtKB-EC"/>
</dbReference>
<comment type="similarity">
    <text evidence="6">Belongs to the AB hydrolase superfamily. Epoxide hydrolase family.</text>
</comment>
<keyword evidence="5" id="KW-0576">Peroxisome</keyword>
<dbReference type="PANTHER" id="PTHR43329">
    <property type="entry name" value="EPOXIDE HYDROLASE"/>
    <property type="match status" value="1"/>
</dbReference>
<reference evidence="8" key="1">
    <citation type="submission" date="2021-07" db="EMBL/GenBank/DDBJ databases">
        <title>Genome Resource of American Ginseng Black Spot Pathogen Alternaria panax.</title>
        <authorList>
            <person name="Qiu C."/>
            <person name="Wang W."/>
            <person name="Liu Z."/>
        </authorList>
    </citation>
    <scope>NUCLEOTIDE SEQUENCE</scope>
    <source>
        <strain evidence="8">BNCC115425</strain>
    </source>
</reference>
<accession>A0AAD4FJP3</accession>
<dbReference type="Proteomes" id="UP001199106">
    <property type="component" value="Unassembled WGS sequence"/>
</dbReference>
<sequence length="343" mass="38939">MPVQPVDPVSDPRIEHRYAILNGQKYHYLYAVPQSGEYQHTVFLIHGWPDLSIGWRYQIPLLVDMGMRVVAPDMMGYGGTDAPQVPPNSIKLYGLKRASDDIAALAKEVNAPQIILGGHDWGGFIVWRAAQWYPNLISHVFSVCTPYTAPSEKYMSTEDLANGPFPQFAYQLHLASGEVEKIVKDEQSIRQFLKGMYGARGPKGETAFDPEKGVLSENLPSIGESKVLNGKYLDYYVKQYLNHGIHPTLNWYRQRRTNWEEDQALLSKKQITQPVLFIQAMHDGILKPEMSKSMEKFIPKLTRGEVQAAHWALTQKPEEVNAIIRQWFEGQGLVGKKKRESSL</sequence>
<gene>
    <name evidence="8" type="ORF">G6011_06604</name>
</gene>
<keyword evidence="9" id="KW-1185">Reference proteome</keyword>
<evidence type="ECO:0000313" key="8">
    <source>
        <dbReference type="EMBL" id="KAG9189736.1"/>
    </source>
</evidence>
<evidence type="ECO:0000256" key="5">
    <source>
        <dbReference type="ARBA" id="ARBA00023140"/>
    </source>
</evidence>
<feature type="domain" description="AB hydrolase-1" evidence="7">
    <location>
        <begin position="41"/>
        <end position="316"/>
    </location>
</feature>
<protein>
    <submittedName>
        <fullName evidence="8">Soluble epoxide hydrolase / lipid-phosphate phosphatase</fullName>
        <ecNumber evidence="8">3.1.3.76</ecNumber>
        <ecNumber evidence="8">3.3.2.10</ecNumber>
    </submittedName>
</protein>
<proteinExistence type="inferred from homology"/>
<dbReference type="InterPro" id="IPR000073">
    <property type="entry name" value="AB_hydrolase_1"/>
</dbReference>
<evidence type="ECO:0000256" key="4">
    <source>
        <dbReference type="ARBA" id="ARBA00023026"/>
    </source>
</evidence>
<dbReference type="AlphaFoldDB" id="A0AAD4FJP3"/>
<evidence type="ECO:0000259" key="7">
    <source>
        <dbReference type="Pfam" id="PF00561"/>
    </source>
</evidence>
<name>A0AAD4FJP3_9PLEO</name>
<dbReference type="SUPFAM" id="SSF53474">
    <property type="entry name" value="alpha/beta-Hydrolases"/>
    <property type="match status" value="1"/>
</dbReference>
<evidence type="ECO:0000256" key="3">
    <source>
        <dbReference type="ARBA" id="ARBA00022801"/>
    </source>
</evidence>
<comment type="similarity">
    <text evidence="2">Belongs to the AB hydrolase superfamily. AKT2 hydrolase family.</text>
</comment>
<evidence type="ECO:0000313" key="9">
    <source>
        <dbReference type="Proteomes" id="UP001199106"/>
    </source>
</evidence>
<keyword evidence="3 8" id="KW-0378">Hydrolase</keyword>
<keyword evidence="4" id="KW-0843">Virulence</keyword>
<comment type="subcellular location">
    <subcellularLocation>
        <location evidence="1">Peroxisome</location>
    </subcellularLocation>
</comment>
<organism evidence="8 9">
    <name type="scientific">Alternaria panax</name>
    <dbReference type="NCBI Taxonomy" id="48097"/>
    <lineage>
        <taxon>Eukaryota</taxon>
        <taxon>Fungi</taxon>
        <taxon>Dikarya</taxon>
        <taxon>Ascomycota</taxon>
        <taxon>Pezizomycotina</taxon>
        <taxon>Dothideomycetes</taxon>
        <taxon>Pleosporomycetidae</taxon>
        <taxon>Pleosporales</taxon>
        <taxon>Pleosporineae</taxon>
        <taxon>Pleosporaceae</taxon>
        <taxon>Alternaria</taxon>
        <taxon>Alternaria sect. Panax</taxon>
    </lineage>
</organism>
<dbReference type="EMBL" id="JAANER010000005">
    <property type="protein sequence ID" value="KAG9189736.1"/>
    <property type="molecule type" value="Genomic_DNA"/>
</dbReference>
<dbReference type="InterPro" id="IPR029058">
    <property type="entry name" value="AB_hydrolase_fold"/>
</dbReference>
<dbReference type="InterPro" id="IPR000639">
    <property type="entry name" value="Epox_hydrolase-like"/>
</dbReference>